<organism evidence="4 5">
    <name type="scientific">Metabacillus endolithicus</name>
    <dbReference type="NCBI Taxonomy" id="1535204"/>
    <lineage>
        <taxon>Bacteria</taxon>
        <taxon>Bacillati</taxon>
        <taxon>Bacillota</taxon>
        <taxon>Bacilli</taxon>
        <taxon>Bacillales</taxon>
        <taxon>Bacillaceae</taxon>
        <taxon>Metabacillus</taxon>
    </lineage>
</organism>
<sequence>MFVANDQRGNQLNVAEKKWTIERLRKLKANSTFICPQCQNELDLKIGSIISAHFAHKKHSDCPSNKGGPESQYHMRGKLELYDWLQIDENVTHVELEPFITDIKQRPDLLIKDHQQTLAIEYQCSPIDLNILQKRSGMYKKANIPFLWILGGKLLKRTGERSFKLSQFQWRFTSKMEDGSLMIYAYCSKIKAFIILRTIIPFSSQVVFANQSVISKQTISFTQLIRQQSCSINFYENWFHKVRAFRLKPFPFTTKQANTLNQFLYQTKHASLLYLPSHAFLPLKYNYLIESPVYVWQGWVMTFIDEVPLNSTFSFHYIYERTKKKVKERLLSVRVLPQLNVHYSKVIYEYLEKLSELSFITKVEYQIYEKHQTTNWLTNIDELLNRDEELMKELKQG</sequence>
<keyword evidence="5" id="KW-1185">Reference proteome</keyword>
<dbReference type="RefSeq" id="WP_379052622.1">
    <property type="nucleotide sequence ID" value="NZ_JBHUIK010000004.1"/>
</dbReference>
<dbReference type="InterPro" id="IPR021176">
    <property type="entry name" value="Competence-induced_CoiA"/>
</dbReference>
<accession>A0ABW5C2G5</accession>
<name>A0ABW5C2G5_9BACI</name>
<evidence type="ECO:0000313" key="4">
    <source>
        <dbReference type="EMBL" id="MFD2215404.1"/>
    </source>
</evidence>
<dbReference type="Proteomes" id="UP001597318">
    <property type="component" value="Unassembled WGS sequence"/>
</dbReference>
<dbReference type="Pfam" id="PF25166">
    <property type="entry name" value="CoiA_C"/>
    <property type="match status" value="1"/>
</dbReference>
<feature type="domain" description="Competence protein CoiA nuclease-like" evidence="1">
    <location>
        <begin position="70"/>
        <end position="228"/>
    </location>
</feature>
<feature type="domain" description="Competence protein CoiA C-terminal" evidence="3">
    <location>
        <begin position="236"/>
        <end position="382"/>
    </location>
</feature>
<dbReference type="Pfam" id="PF06054">
    <property type="entry name" value="CoiA_nuc"/>
    <property type="match status" value="1"/>
</dbReference>
<dbReference type="PIRSF" id="PIRSF007487">
    <property type="entry name" value="Competence-induced_CoiA_bac"/>
    <property type="match status" value="1"/>
</dbReference>
<evidence type="ECO:0000259" key="3">
    <source>
        <dbReference type="Pfam" id="PF25166"/>
    </source>
</evidence>
<evidence type="ECO:0000259" key="1">
    <source>
        <dbReference type="Pfam" id="PF06054"/>
    </source>
</evidence>
<proteinExistence type="predicted"/>
<dbReference type="InterPro" id="IPR057253">
    <property type="entry name" value="CoiA-like_N"/>
</dbReference>
<dbReference type="InterPro" id="IPR057252">
    <property type="entry name" value="CoiA_C"/>
</dbReference>
<dbReference type="Pfam" id="PF25164">
    <property type="entry name" value="CoiA_N"/>
    <property type="match status" value="1"/>
</dbReference>
<evidence type="ECO:0000259" key="2">
    <source>
        <dbReference type="Pfam" id="PF25164"/>
    </source>
</evidence>
<protein>
    <submittedName>
        <fullName evidence="4">Competence protein CoiA</fullName>
    </submittedName>
</protein>
<comment type="caution">
    <text evidence="4">The sequence shown here is derived from an EMBL/GenBank/DDBJ whole genome shotgun (WGS) entry which is preliminary data.</text>
</comment>
<feature type="domain" description="Competence protein CoiA-like N-terminal" evidence="2">
    <location>
        <begin position="17"/>
        <end position="64"/>
    </location>
</feature>
<reference evidence="5" key="1">
    <citation type="journal article" date="2019" name="Int. J. Syst. Evol. Microbiol.">
        <title>The Global Catalogue of Microorganisms (GCM) 10K type strain sequencing project: providing services to taxonomists for standard genome sequencing and annotation.</title>
        <authorList>
            <consortium name="The Broad Institute Genomics Platform"/>
            <consortium name="The Broad Institute Genome Sequencing Center for Infectious Disease"/>
            <person name="Wu L."/>
            <person name="Ma J."/>
        </authorList>
    </citation>
    <scope>NUCLEOTIDE SEQUENCE [LARGE SCALE GENOMIC DNA]</scope>
    <source>
        <strain evidence="5">CGMCC 1.15474</strain>
    </source>
</reference>
<evidence type="ECO:0000313" key="5">
    <source>
        <dbReference type="Proteomes" id="UP001597318"/>
    </source>
</evidence>
<gene>
    <name evidence="4" type="ORF">ACFSKK_17075</name>
</gene>
<dbReference type="InterPro" id="IPR010330">
    <property type="entry name" value="CoiA_nuc"/>
</dbReference>
<dbReference type="EMBL" id="JBHUIK010000004">
    <property type="protein sequence ID" value="MFD2215404.1"/>
    <property type="molecule type" value="Genomic_DNA"/>
</dbReference>